<dbReference type="InterPro" id="IPR036909">
    <property type="entry name" value="Cyt_c-like_dom_sf"/>
</dbReference>
<keyword evidence="1 4" id="KW-0349">Heme</keyword>
<organism evidence="7 8">
    <name type="scientific">Pedobacter soli</name>
    <dbReference type="NCBI Taxonomy" id="390242"/>
    <lineage>
        <taxon>Bacteria</taxon>
        <taxon>Pseudomonadati</taxon>
        <taxon>Bacteroidota</taxon>
        <taxon>Sphingobacteriia</taxon>
        <taxon>Sphingobacteriales</taxon>
        <taxon>Sphingobacteriaceae</taxon>
        <taxon>Pedobacter</taxon>
    </lineage>
</organism>
<dbReference type="SUPFAM" id="SSF46626">
    <property type="entry name" value="Cytochrome c"/>
    <property type="match status" value="2"/>
</dbReference>
<evidence type="ECO:0000256" key="3">
    <source>
        <dbReference type="ARBA" id="ARBA00023004"/>
    </source>
</evidence>
<evidence type="ECO:0000259" key="6">
    <source>
        <dbReference type="PROSITE" id="PS51007"/>
    </source>
</evidence>
<proteinExistence type="predicted"/>
<dbReference type="InterPro" id="IPR009056">
    <property type="entry name" value="Cyt_c-like_dom"/>
</dbReference>
<evidence type="ECO:0000256" key="2">
    <source>
        <dbReference type="ARBA" id="ARBA00022723"/>
    </source>
</evidence>
<dbReference type="RefSeq" id="WP_090769735.1">
    <property type="nucleotide sequence ID" value="NZ_FMZH01000006.1"/>
</dbReference>
<keyword evidence="3 4" id="KW-0408">Iron</keyword>
<dbReference type="EMBL" id="FMZH01000006">
    <property type="protein sequence ID" value="SDD51844.1"/>
    <property type="molecule type" value="Genomic_DNA"/>
</dbReference>
<name>A0A1G6VEC8_9SPHI</name>
<dbReference type="Pfam" id="PF00034">
    <property type="entry name" value="Cytochrom_C"/>
    <property type="match status" value="1"/>
</dbReference>
<dbReference type="Pfam" id="PF21342">
    <property type="entry name" value="SoxA-TsdA_cyt-c"/>
    <property type="match status" value="1"/>
</dbReference>
<evidence type="ECO:0000256" key="1">
    <source>
        <dbReference type="ARBA" id="ARBA00022617"/>
    </source>
</evidence>
<evidence type="ECO:0000256" key="4">
    <source>
        <dbReference type="PROSITE-ProRule" id="PRU00433"/>
    </source>
</evidence>
<feature type="transmembrane region" description="Helical" evidence="5">
    <location>
        <begin position="12"/>
        <end position="31"/>
    </location>
</feature>
<dbReference type="GO" id="GO:0009055">
    <property type="term" value="F:electron transfer activity"/>
    <property type="evidence" value="ECO:0007669"/>
    <property type="project" value="InterPro"/>
</dbReference>
<dbReference type="Proteomes" id="UP000199455">
    <property type="component" value="Unassembled WGS sequence"/>
</dbReference>
<dbReference type="STRING" id="390242.SAMN04488024_106104"/>
<keyword evidence="8" id="KW-1185">Reference proteome</keyword>
<dbReference type="Gene3D" id="1.10.760.10">
    <property type="entry name" value="Cytochrome c-like domain"/>
    <property type="match status" value="2"/>
</dbReference>
<protein>
    <submittedName>
        <fullName evidence="7">Cytochrome c</fullName>
    </submittedName>
</protein>
<accession>A0A1G6VEC8</accession>
<evidence type="ECO:0000313" key="8">
    <source>
        <dbReference type="Proteomes" id="UP000199455"/>
    </source>
</evidence>
<dbReference type="GO" id="GO:0020037">
    <property type="term" value="F:heme binding"/>
    <property type="evidence" value="ECO:0007669"/>
    <property type="project" value="InterPro"/>
</dbReference>
<keyword evidence="5" id="KW-0472">Membrane</keyword>
<sequence length="339" mass="37325">MEESLRKIRKSLIVVIALAVILLGLIVALVLSRTGQHASLLIEKNAKGKEKKQDSLTAAIWKSPDVAAINNQQQKELVSYGRELIASTAQYLGPEGTVGKLSNGMNCQNCHLDAGTKPFGNNYSAVFSTYPKFRARSGTKETIVKRISDCFERSLNGTPPDSTGREMKAMVAYISFLGREVKKGSSPKGSGIVKLAFLSRPADPLKGKLTYQAKCVSCHGSNGEGLPAPDKKTFTYPPLWGPHSYNDAAGLYRLSNFAGYIKNNMPYGASYENQLLSDEESWDLAAFVNSQSRPHKDQHSDWSDISKKPIDFPFGPYTDQFTEIQHKYGPFSPIKKAHL</sequence>
<dbReference type="AlphaFoldDB" id="A0A1G6VEC8"/>
<evidence type="ECO:0000313" key="7">
    <source>
        <dbReference type="EMBL" id="SDD51844.1"/>
    </source>
</evidence>
<keyword evidence="2 4" id="KW-0479">Metal-binding</keyword>
<keyword evidence="5" id="KW-0812">Transmembrane</keyword>
<keyword evidence="5" id="KW-1133">Transmembrane helix</keyword>
<gene>
    <name evidence="7" type="ORF">SAMN04488024_106104</name>
</gene>
<dbReference type="GO" id="GO:0046872">
    <property type="term" value="F:metal ion binding"/>
    <property type="evidence" value="ECO:0007669"/>
    <property type="project" value="UniProtKB-KW"/>
</dbReference>
<evidence type="ECO:0000256" key="5">
    <source>
        <dbReference type="SAM" id="Phobius"/>
    </source>
</evidence>
<dbReference type="InterPro" id="IPR051459">
    <property type="entry name" value="Cytochrome_c-type_DH"/>
</dbReference>
<feature type="domain" description="Cytochrome c" evidence="6">
    <location>
        <begin position="202"/>
        <end position="292"/>
    </location>
</feature>
<reference evidence="8" key="1">
    <citation type="submission" date="2016-10" db="EMBL/GenBank/DDBJ databases">
        <authorList>
            <person name="Varghese N."/>
            <person name="Submissions S."/>
        </authorList>
    </citation>
    <scope>NUCLEOTIDE SEQUENCE [LARGE SCALE GENOMIC DNA]</scope>
    <source>
        <strain evidence="8">DSM 18609</strain>
    </source>
</reference>
<dbReference type="PANTHER" id="PTHR35008">
    <property type="entry name" value="BLL4482 PROTEIN-RELATED"/>
    <property type="match status" value="1"/>
</dbReference>
<dbReference type="PANTHER" id="PTHR35008:SF9">
    <property type="entry name" value="CYTOCHROME C DOMAIN-CONTAINING PROTEIN"/>
    <property type="match status" value="1"/>
</dbReference>
<dbReference type="PROSITE" id="PS51007">
    <property type="entry name" value="CYTC"/>
    <property type="match status" value="1"/>
</dbReference>